<dbReference type="InterPro" id="IPR015947">
    <property type="entry name" value="PUA-like_sf"/>
</dbReference>
<protein>
    <submittedName>
        <fullName evidence="1">Uncharacterized protein</fullName>
    </submittedName>
</protein>
<dbReference type="PANTHER" id="PTHR31666">
    <property type="entry name" value="PROTEIN CXORF40A-RELATED"/>
    <property type="match status" value="1"/>
</dbReference>
<accession>A0A5N3XGJ2</accession>
<evidence type="ECO:0000313" key="1">
    <source>
        <dbReference type="EMBL" id="KAB0372356.1"/>
    </source>
</evidence>
<evidence type="ECO:0000313" key="2">
    <source>
        <dbReference type="Proteomes" id="UP000326062"/>
    </source>
</evidence>
<keyword evidence="2" id="KW-1185">Reference proteome</keyword>
<sequence>MKFGCLSFRQPYTEFLLNAVKTLETRCRPVLCKPSSVPWPLGMNPTQIQALLWDGDQFGHEVITGNMTVNHLFLFCVLSLHTGLVDVGDTLLCPENLGLVKVEELENQALLPNLQQNYLTALTNPHWLLQPVLGRARKDIFQTFGGWGNPAFW</sequence>
<dbReference type="InterPro" id="IPR033615">
    <property type="entry name" value="EOLA1/EOLA2"/>
</dbReference>
<dbReference type="Proteomes" id="UP000326062">
    <property type="component" value="Chromosome X"/>
</dbReference>
<gene>
    <name evidence="1" type="ORF">FD755_016148</name>
</gene>
<reference evidence="1 2" key="1">
    <citation type="submission" date="2019-06" db="EMBL/GenBank/DDBJ databases">
        <title>Discovery of a novel chromosome fission-fusion reversal in muntjac.</title>
        <authorList>
            <person name="Mudd A.B."/>
            <person name="Bredeson J.V."/>
            <person name="Baum R."/>
            <person name="Hockemeyer D."/>
            <person name="Rokhsar D.S."/>
        </authorList>
    </citation>
    <scope>NUCLEOTIDE SEQUENCE [LARGE SCALE GENOMIC DNA]</scope>
    <source>
        <strain evidence="1">UCam_UCB_Mr</strain>
        <tissue evidence="1">Fibroblast cell line</tissue>
    </source>
</reference>
<dbReference type="AlphaFoldDB" id="A0A5N3XGJ2"/>
<name>A0A5N3XGJ2_MUNRE</name>
<proteinExistence type="predicted"/>
<comment type="caution">
    <text evidence="1">The sequence shown here is derived from an EMBL/GenBank/DDBJ whole genome shotgun (WGS) entry which is preliminary data.</text>
</comment>
<dbReference type="SUPFAM" id="SSF88697">
    <property type="entry name" value="PUA domain-like"/>
    <property type="match status" value="1"/>
</dbReference>
<organism evidence="1 2">
    <name type="scientific">Muntiacus reevesi</name>
    <name type="common">Reeves' muntjac</name>
    <name type="synonym">Cervus reevesi</name>
    <dbReference type="NCBI Taxonomy" id="9886"/>
    <lineage>
        <taxon>Eukaryota</taxon>
        <taxon>Metazoa</taxon>
        <taxon>Chordata</taxon>
        <taxon>Craniata</taxon>
        <taxon>Vertebrata</taxon>
        <taxon>Euteleostomi</taxon>
        <taxon>Mammalia</taxon>
        <taxon>Eutheria</taxon>
        <taxon>Laurasiatheria</taxon>
        <taxon>Artiodactyla</taxon>
        <taxon>Ruminantia</taxon>
        <taxon>Pecora</taxon>
        <taxon>Cervidae</taxon>
        <taxon>Muntiacinae</taxon>
        <taxon>Muntiacus</taxon>
    </lineage>
</organism>
<dbReference type="PANTHER" id="PTHR31666:SF0">
    <property type="entry name" value="PROTEIN EOLA1-RELATED"/>
    <property type="match status" value="1"/>
</dbReference>
<dbReference type="EMBL" id="VCEB01000011">
    <property type="protein sequence ID" value="KAB0372356.1"/>
    <property type="molecule type" value="Genomic_DNA"/>
</dbReference>